<sequence length="58" mass="6458">MTSFSDVQAADIWWATQNPERKCQIHRWIDPAARGHHPVAGQFELDLPDTPDAKGGTS</sequence>
<evidence type="ECO:0000313" key="1">
    <source>
        <dbReference type="EMBL" id="SFA60896.1"/>
    </source>
</evidence>
<dbReference type="AlphaFoldDB" id="A0A1I0UCC5"/>
<accession>A0A1I0UCC5</accession>
<dbReference type="Proteomes" id="UP000182054">
    <property type="component" value="Unassembled WGS sequence"/>
</dbReference>
<dbReference type="RefSeq" id="WP_169817709.1">
    <property type="nucleotide sequence ID" value="NZ_FOJN01000016.1"/>
</dbReference>
<organism evidence="1 2">
    <name type="scientific">Rhodococcoides kroppenstedtii</name>
    <dbReference type="NCBI Taxonomy" id="293050"/>
    <lineage>
        <taxon>Bacteria</taxon>
        <taxon>Bacillati</taxon>
        <taxon>Actinomycetota</taxon>
        <taxon>Actinomycetes</taxon>
        <taxon>Mycobacteriales</taxon>
        <taxon>Nocardiaceae</taxon>
        <taxon>Rhodococcoides</taxon>
    </lineage>
</organism>
<evidence type="ECO:0000313" key="2">
    <source>
        <dbReference type="Proteomes" id="UP000182054"/>
    </source>
</evidence>
<proteinExistence type="predicted"/>
<reference evidence="1 2" key="1">
    <citation type="submission" date="2016-10" db="EMBL/GenBank/DDBJ databases">
        <authorList>
            <person name="de Groot N.N."/>
        </authorList>
    </citation>
    <scope>NUCLEOTIDE SEQUENCE [LARGE SCALE GENOMIC DNA]</scope>
    <source>
        <strain evidence="1 2">DSM 44908</strain>
    </source>
</reference>
<dbReference type="GeneID" id="85487856"/>
<name>A0A1I0UCC5_9NOCA</name>
<dbReference type="EMBL" id="FOJN01000016">
    <property type="protein sequence ID" value="SFA60896.1"/>
    <property type="molecule type" value="Genomic_DNA"/>
</dbReference>
<gene>
    <name evidence="1" type="ORF">SAMN05444374_11657</name>
</gene>
<protein>
    <submittedName>
        <fullName evidence="1">Uncharacterized protein</fullName>
    </submittedName>
</protein>